<organism evidence="3 4">
    <name type="scientific">Wolbachia pipientis</name>
    <dbReference type="NCBI Taxonomy" id="955"/>
    <lineage>
        <taxon>Bacteria</taxon>
        <taxon>Pseudomonadati</taxon>
        <taxon>Pseudomonadota</taxon>
        <taxon>Alphaproteobacteria</taxon>
        <taxon>Rickettsiales</taxon>
        <taxon>Anaplasmataceae</taxon>
        <taxon>Wolbachieae</taxon>
        <taxon>Wolbachia</taxon>
    </lineage>
</organism>
<keyword evidence="1" id="KW-0732">Signal</keyword>
<dbReference type="SUPFAM" id="SSF53850">
    <property type="entry name" value="Periplasmic binding protein-like II"/>
    <property type="match status" value="1"/>
</dbReference>
<dbReference type="AlphaFoldDB" id="A0A1E7QKU8"/>
<gene>
    <name evidence="3" type="ORF">BIY23_01285</name>
</gene>
<sequence>MINFKNFLLSLVLVIISTPLLSAGTREYVRIIGSSTVNHFISFIADEFNRSSSLKAPIVESIGSGAGFKMFCSGIEENAPDITTSSRPIRKAEIELCQRNKVGEIIEVVIGYDGVVIANSKQSDKYDFTKKDLFDALSAYTQQGNKLVKNNKKYWSDISKIFKKSKIEIYGPYQNTGTYDTLIDFIMLDQYSCMNARIFKETYKDIEERKKACSNIRNDEVYKEVGTNENIIIHKLNNDKDALGILSFSFLIRNQDKIQGSTIAGIAPTYENISSMKYLLARPLYLYIKKSHVGVVRSLKEFINEVMYAIDYKSGYLFRYGLIPLSNQDMQKALATVHSIM</sequence>
<protein>
    <submittedName>
        <fullName evidence="3">Phosphate ABC transporter substrate-binding protein</fullName>
    </submittedName>
</protein>
<keyword evidence="4" id="KW-1185">Reference proteome</keyword>
<comment type="caution">
    <text evidence="3">The sequence shown here is derived from an EMBL/GenBank/DDBJ whole genome shotgun (WGS) entry which is preliminary data.</text>
</comment>
<evidence type="ECO:0000256" key="1">
    <source>
        <dbReference type="ARBA" id="ARBA00022729"/>
    </source>
</evidence>
<dbReference type="PANTHER" id="PTHR30570">
    <property type="entry name" value="PERIPLASMIC PHOSPHATE BINDING COMPONENT OF PHOSPHATE ABC TRANSPORTER"/>
    <property type="match status" value="1"/>
</dbReference>
<dbReference type="OrthoDB" id="9790048at2"/>
<dbReference type="InterPro" id="IPR024370">
    <property type="entry name" value="PBP_domain"/>
</dbReference>
<dbReference type="InterPro" id="IPR050811">
    <property type="entry name" value="Phosphate_ABC_transporter"/>
</dbReference>
<reference evidence="3 4" key="1">
    <citation type="submission" date="2016-09" db="EMBL/GenBank/DDBJ databases">
        <title>Genomic evidence for plant-parasitic nematodes as the earliest Wolbachia hosts.</title>
        <authorList>
            <person name="Brown A.M."/>
            <person name="Wasala S.K."/>
            <person name="Howe D.K."/>
            <person name="Peetz A.B."/>
            <person name="Zasada I.A."/>
            <person name="Denver D.R."/>
        </authorList>
    </citation>
    <scope>NUCLEOTIDE SEQUENCE [LARGE SCALE GENOMIC DNA]</scope>
    <source>
        <strain evidence="4">wPpe</strain>
    </source>
</reference>
<accession>A0A1E7QKU8</accession>
<evidence type="ECO:0000313" key="4">
    <source>
        <dbReference type="Proteomes" id="UP000175679"/>
    </source>
</evidence>
<proteinExistence type="predicted"/>
<dbReference type="PANTHER" id="PTHR30570:SF1">
    <property type="entry name" value="PHOSPHATE-BINDING PROTEIN PSTS"/>
    <property type="match status" value="1"/>
</dbReference>
<name>A0A1E7QKU8_WOLPI</name>
<dbReference type="Pfam" id="PF12849">
    <property type="entry name" value="PBP_like_2"/>
    <property type="match status" value="1"/>
</dbReference>
<evidence type="ECO:0000313" key="3">
    <source>
        <dbReference type="EMBL" id="OEY87102.1"/>
    </source>
</evidence>
<dbReference type="Gene3D" id="3.40.190.10">
    <property type="entry name" value="Periplasmic binding protein-like II"/>
    <property type="match status" value="2"/>
</dbReference>
<evidence type="ECO:0000259" key="2">
    <source>
        <dbReference type="Pfam" id="PF12849"/>
    </source>
</evidence>
<dbReference type="EMBL" id="MJMG01000001">
    <property type="protein sequence ID" value="OEY87102.1"/>
    <property type="molecule type" value="Genomic_DNA"/>
</dbReference>
<dbReference type="Proteomes" id="UP000175679">
    <property type="component" value="Unassembled WGS sequence"/>
</dbReference>
<feature type="domain" description="PBP" evidence="2">
    <location>
        <begin position="23"/>
        <end position="306"/>
    </location>
</feature>
<dbReference type="RefSeq" id="WP_070064753.1">
    <property type="nucleotide sequence ID" value="NZ_MJMG01000001.1"/>
</dbReference>